<accession>A0A1T3C7P7</accession>
<dbReference type="EMBL" id="LVVK01000022">
    <property type="protein sequence ID" value="OPB37108.1"/>
    <property type="molecule type" value="Genomic_DNA"/>
</dbReference>
<comment type="caution">
    <text evidence="2">The sequence shown here is derived from an EMBL/GenBank/DDBJ whole genome shotgun (WGS) entry which is preliminary data.</text>
</comment>
<keyword evidence="3" id="KW-1185">Reference proteome</keyword>
<dbReference type="AlphaFoldDB" id="A0A1T3C7P7"/>
<proteinExistence type="predicted"/>
<feature type="region of interest" description="Disordered" evidence="1">
    <location>
        <begin position="57"/>
        <end position="84"/>
    </location>
</feature>
<evidence type="ECO:0000313" key="2">
    <source>
        <dbReference type="EMBL" id="OPB37108.1"/>
    </source>
</evidence>
<evidence type="ECO:0000313" key="3">
    <source>
        <dbReference type="Proteomes" id="UP000191004"/>
    </source>
</evidence>
<name>A0A1T3C7P7_9HYPO</name>
<gene>
    <name evidence="2" type="ORF">A0O28_0040200</name>
</gene>
<dbReference type="Proteomes" id="UP000191004">
    <property type="component" value="Unassembled WGS sequence"/>
</dbReference>
<evidence type="ECO:0000256" key="1">
    <source>
        <dbReference type="SAM" id="MobiDB-lite"/>
    </source>
</evidence>
<reference evidence="2 3" key="1">
    <citation type="submission" date="2016-04" db="EMBL/GenBank/DDBJ databases">
        <title>Multiple horizontal gene transfer events from other fungi enriched the ability of the initially mycotrophic fungus Trichoderma (Ascomycota) to feed on dead plant biomass.</title>
        <authorList>
            <person name="Atanasova L."/>
            <person name="Chenthamara K."/>
            <person name="Zhang J."/>
            <person name="Grujic M."/>
            <person name="Henrissat B."/>
            <person name="Kuo A."/>
            <person name="Aertz A."/>
            <person name="Salamov A."/>
            <person name="Lipzen A."/>
            <person name="Labutti K."/>
            <person name="Barry K."/>
            <person name="Miao Y."/>
            <person name="Rahimi M.J."/>
            <person name="Shen Q."/>
            <person name="Grigoriev I.V."/>
            <person name="Kubicek C.P."/>
            <person name="Druzhinina I.S."/>
        </authorList>
    </citation>
    <scope>NUCLEOTIDE SEQUENCE [LARGE SCALE GENOMIC DNA]</scope>
    <source>
        <strain evidence="2 3">NJAU 4742</strain>
    </source>
</reference>
<organism evidence="2 3">
    <name type="scientific">Trichoderma guizhouense</name>
    <dbReference type="NCBI Taxonomy" id="1491466"/>
    <lineage>
        <taxon>Eukaryota</taxon>
        <taxon>Fungi</taxon>
        <taxon>Dikarya</taxon>
        <taxon>Ascomycota</taxon>
        <taxon>Pezizomycotina</taxon>
        <taxon>Sordariomycetes</taxon>
        <taxon>Hypocreomycetidae</taxon>
        <taxon>Hypocreales</taxon>
        <taxon>Hypocreaceae</taxon>
        <taxon>Trichoderma</taxon>
    </lineage>
</organism>
<sequence>MPRQAAPRMAQASLPPNMMHQNSQVGSQMTMNDLIIENRTSLQDSETQAMPLQIQRHQHQQIATTLQNSGQQEGQGNGTVPELKPTTVDMLFNNVKFGWDNDNERFNDEFNILINLEPLEEWKRFGR</sequence>
<protein>
    <submittedName>
        <fullName evidence="2">Uncharacterized protein</fullName>
    </submittedName>
</protein>